<dbReference type="InterPro" id="IPR007729">
    <property type="entry name" value="DGOK"/>
</dbReference>
<dbReference type="OrthoDB" id="256574at2"/>
<proteinExistence type="predicted"/>
<dbReference type="Gene3D" id="3.30.420.300">
    <property type="entry name" value="2-keto-3-deoxy-galactonokinase, substrate binding domain"/>
    <property type="match status" value="1"/>
</dbReference>
<dbReference type="Proteomes" id="UP000318590">
    <property type="component" value="Unassembled WGS sequence"/>
</dbReference>
<comment type="caution">
    <text evidence="1">The sequence shown here is derived from an EMBL/GenBank/DDBJ whole genome shotgun (WGS) entry which is preliminary data.</text>
</comment>
<dbReference type="GO" id="GO:0008671">
    <property type="term" value="F:2-dehydro-3-deoxygalactonokinase activity"/>
    <property type="evidence" value="ECO:0007669"/>
    <property type="project" value="InterPro"/>
</dbReference>
<organism evidence="1 2">
    <name type="scientific">Palleronia caenipelagi</name>
    <dbReference type="NCBI Taxonomy" id="2489174"/>
    <lineage>
        <taxon>Bacteria</taxon>
        <taxon>Pseudomonadati</taxon>
        <taxon>Pseudomonadota</taxon>
        <taxon>Alphaproteobacteria</taxon>
        <taxon>Rhodobacterales</taxon>
        <taxon>Roseobacteraceae</taxon>
        <taxon>Palleronia</taxon>
    </lineage>
</organism>
<dbReference type="InterPro" id="IPR042257">
    <property type="entry name" value="DGOK_C"/>
</dbReference>
<dbReference type="Gene3D" id="3.30.420.310">
    <property type="entry name" value="2-keto-3-deoxy-galactonokinase, C-terminal domain"/>
    <property type="match status" value="1"/>
</dbReference>
<name>A0A547Q941_9RHOB</name>
<dbReference type="Pfam" id="PF05035">
    <property type="entry name" value="DGOK"/>
    <property type="match status" value="1"/>
</dbReference>
<reference evidence="1 2" key="1">
    <citation type="submission" date="2019-06" db="EMBL/GenBank/DDBJ databases">
        <title>Paenimaribius caenipelagi gen. nov., sp. nov., isolated from a tidal flat.</title>
        <authorList>
            <person name="Yoon J.-H."/>
        </authorList>
    </citation>
    <scope>NUCLEOTIDE SEQUENCE [LARGE SCALE GENOMIC DNA]</scope>
    <source>
        <strain evidence="1 2">JBTF-M29</strain>
    </source>
</reference>
<evidence type="ECO:0000313" key="1">
    <source>
        <dbReference type="EMBL" id="TRD22899.1"/>
    </source>
</evidence>
<dbReference type="AlphaFoldDB" id="A0A547Q941"/>
<keyword evidence="2" id="KW-1185">Reference proteome</keyword>
<dbReference type="EMBL" id="VFSV01000004">
    <property type="protein sequence ID" value="TRD22899.1"/>
    <property type="molecule type" value="Genomic_DNA"/>
</dbReference>
<dbReference type="InterPro" id="IPR042258">
    <property type="entry name" value="DGOK_N"/>
</dbReference>
<keyword evidence="1" id="KW-0808">Transferase</keyword>
<protein>
    <submittedName>
        <fullName evidence="1">2-dehydro-3-deoxygalactonokinase</fullName>
    </submittedName>
</protein>
<dbReference type="GO" id="GO:0034194">
    <property type="term" value="P:D-galactonate catabolic process"/>
    <property type="evidence" value="ECO:0007669"/>
    <property type="project" value="InterPro"/>
</dbReference>
<gene>
    <name evidence="1" type="ORF">FEV53_03255</name>
</gene>
<accession>A0A547Q941</accession>
<keyword evidence="1" id="KW-0418">Kinase</keyword>
<evidence type="ECO:0000313" key="2">
    <source>
        <dbReference type="Proteomes" id="UP000318590"/>
    </source>
</evidence>
<sequence>MGADGGVLAEATSPKGMGGLARDEFEPALAELIADWDLRESTLVMACGMVGSRQGWVEAAYRQVPCTPVSDNVTRAAATDPRLDVRVLPGLSQLSPAPDVMRGEETQIAGFQAMNPDFDGVLCLPGSHTKWVQVSAGEVVSFQTAMTGEIFAALGAHTVLRHSMADDWDAATFLEAVSDGMSRPEALAARAFGLRAEGLLTPDSARSARSRLSGLLVGAELAAARPYWLGMPVALIGAPKLTAHYAEALRAQGVSPILTQGDAATLAGLRAARKKLEPSL</sequence>